<dbReference type="InterPro" id="IPR006674">
    <property type="entry name" value="HD_domain"/>
</dbReference>
<dbReference type="SMART" id="SM00471">
    <property type="entry name" value="HDc"/>
    <property type="match status" value="1"/>
</dbReference>
<dbReference type="InterPro" id="IPR045865">
    <property type="entry name" value="ACT-like_dom_sf"/>
</dbReference>
<keyword evidence="2 8" id="KW-0548">Nucleotidyltransferase</keyword>
<dbReference type="NCBIfam" id="TIGR01693">
    <property type="entry name" value="UTase_glnD"/>
    <property type="match status" value="1"/>
</dbReference>
<dbReference type="GO" id="GO:0008081">
    <property type="term" value="F:phosphoric diester hydrolase activity"/>
    <property type="evidence" value="ECO:0007669"/>
    <property type="project" value="UniProtKB-UniRule"/>
</dbReference>
<dbReference type="PIRSF" id="PIRSF006288">
    <property type="entry name" value="PII_uridyltransf"/>
    <property type="match status" value="1"/>
</dbReference>
<comment type="caution">
    <text evidence="8">Lacks conserved residue(s) required for the propagation of feature annotation.</text>
</comment>
<evidence type="ECO:0000256" key="6">
    <source>
        <dbReference type="ARBA" id="ARBA00023268"/>
    </source>
</evidence>
<comment type="catalytic activity">
    <reaction evidence="7">
        <text>guanosine 3',5'-bis(diphosphate) + H2O = GDP + diphosphate + H(+)</text>
        <dbReference type="Rhea" id="RHEA:14253"/>
        <dbReference type="ChEBI" id="CHEBI:15377"/>
        <dbReference type="ChEBI" id="CHEBI:15378"/>
        <dbReference type="ChEBI" id="CHEBI:33019"/>
        <dbReference type="ChEBI" id="CHEBI:58189"/>
        <dbReference type="ChEBI" id="CHEBI:77828"/>
        <dbReference type="EC" id="3.1.7.2"/>
    </reaction>
</comment>
<comment type="function">
    <text evidence="8">Modifies, by uridylylation and deuridylylation, the PII regulatory proteins (GlnB and homologs), in response to the nitrogen status of the cell that GlnD senses through the glutamine level. Under low glutamine levels, catalyzes the conversion of the PII proteins and UTP to PII-UMP and PPi, while under higher glutamine levels, GlnD hydrolyzes PII-UMP to PII and UMP (deuridylylation). Thus, controls uridylylation state and activity of the PII proteins, and plays an important role in the regulation of nitrogen metabolism.</text>
</comment>
<dbReference type="HAMAP" id="MF_00277">
    <property type="entry name" value="PII_uridylyl_transf"/>
    <property type="match status" value="1"/>
</dbReference>
<protein>
    <recommendedName>
        <fullName evidence="8">Bifunctional uridylyltransferase/uridylyl-removing enzyme</fullName>
        <shortName evidence="8">UTase/UR</shortName>
    </recommendedName>
    <alternativeName>
        <fullName evidence="8">Bifunctional [protein-PII] modification enzyme</fullName>
    </alternativeName>
    <alternativeName>
        <fullName evidence="8">Bifunctional nitrogen sensor protein</fullName>
    </alternativeName>
    <domain>
        <recommendedName>
            <fullName evidence="8">[Protein-PII] uridylyltransferase</fullName>
            <shortName evidence="8">PII uridylyltransferase</shortName>
            <shortName evidence="8">UTase</shortName>
            <ecNumber evidence="8">2.7.7.59</ecNumber>
        </recommendedName>
    </domain>
    <domain>
        <recommendedName>
            <fullName evidence="8">[Protein-PII]-UMP uridylyl-removing enzyme</fullName>
            <shortName evidence="8">UR</shortName>
            <ecNumber evidence="8">3.1.4.-</ecNumber>
        </recommendedName>
    </domain>
</protein>
<dbReference type="CDD" id="cd00077">
    <property type="entry name" value="HDc"/>
    <property type="match status" value="1"/>
</dbReference>
<evidence type="ECO:0000256" key="9">
    <source>
        <dbReference type="SAM" id="MobiDB-lite"/>
    </source>
</evidence>
<comment type="cofactor">
    <cofactor evidence="8">
        <name>Mg(2+)</name>
        <dbReference type="ChEBI" id="CHEBI:18420"/>
    </cofactor>
</comment>
<dbReference type="CDD" id="cd05401">
    <property type="entry name" value="NT_GlnE_GlnD_like"/>
    <property type="match status" value="1"/>
</dbReference>
<dbReference type="CDD" id="cd04899">
    <property type="entry name" value="ACT_ACR-UUR-like_2"/>
    <property type="match status" value="1"/>
</dbReference>
<evidence type="ECO:0000256" key="5">
    <source>
        <dbReference type="ARBA" id="ARBA00022842"/>
    </source>
</evidence>
<comment type="domain">
    <text evidence="8">Has four distinct domains: an N-terminal nucleotidyltransferase (NT) domain responsible for UTase activity, a central HD domain that encodes UR activity, and two C-terminal ACT domains that seem to have a role in glutamine sensing.</text>
</comment>
<dbReference type="GO" id="GO:0006808">
    <property type="term" value="P:regulation of nitrogen utilization"/>
    <property type="evidence" value="ECO:0007669"/>
    <property type="project" value="UniProtKB-UniRule"/>
</dbReference>
<dbReference type="SUPFAM" id="SSF55021">
    <property type="entry name" value="ACT-like"/>
    <property type="match status" value="1"/>
</dbReference>
<comment type="catalytic activity">
    <reaction evidence="8">
        <text>[protein-PII]-L-tyrosine + UTP = [protein-PII]-uridylyl-L-tyrosine + diphosphate</text>
        <dbReference type="Rhea" id="RHEA:13673"/>
        <dbReference type="Rhea" id="RHEA-COMP:12147"/>
        <dbReference type="Rhea" id="RHEA-COMP:12148"/>
        <dbReference type="ChEBI" id="CHEBI:33019"/>
        <dbReference type="ChEBI" id="CHEBI:46398"/>
        <dbReference type="ChEBI" id="CHEBI:46858"/>
        <dbReference type="ChEBI" id="CHEBI:90602"/>
        <dbReference type="EC" id="2.7.7.59"/>
    </reaction>
</comment>
<dbReference type="NCBIfam" id="NF001366">
    <property type="entry name" value="PRK00275.1"/>
    <property type="match status" value="1"/>
</dbReference>
<dbReference type="GO" id="GO:0008773">
    <property type="term" value="F:[protein-PII] uridylyltransferase activity"/>
    <property type="evidence" value="ECO:0007669"/>
    <property type="project" value="UniProtKB-UniRule"/>
</dbReference>
<dbReference type="InterPro" id="IPR043519">
    <property type="entry name" value="NT_sf"/>
</dbReference>
<dbReference type="PANTHER" id="PTHR47320">
    <property type="entry name" value="BIFUNCTIONAL URIDYLYLTRANSFERASE/URIDYLYL-REMOVING ENZYME"/>
    <property type="match status" value="1"/>
</dbReference>
<dbReference type="InterPro" id="IPR010043">
    <property type="entry name" value="UTase/UR"/>
</dbReference>
<evidence type="ECO:0000313" key="13">
    <source>
        <dbReference type="Proteomes" id="UP000218327"/>
    </source>
</evidence>
<dbReference type="EC" id="2.7.7.59" evidence="8"/>
<evidence type="ECO:0000256" key="4">
    <source>
        <dbReference type="ARBA" id="ARBA00022801"/>
    </source>
</evidence>
<feature type="region of interest" description="Uridylyltransferase" evidence="8">
    <location>
        <begin position="1"/>
        <end position="359"/>
    </location>
</feature>
<dbReference type="FunFam" id="1.10.3090.10:FF:000005">
    <property type="entry name" value="Bifunctional uridylyltransferase/uridylyl-removing enzyme"/>
    <property type="match status" value="1"/>
</dbReference>
<feature type="domain" description="ACT" evidence="10">
    <location>
        <begin position="832"/>
        <end position="908"/>
    </location>
</feature>
<comment type="similarity">
    <text evidence="8">Belongs to the GlnD family.</text>
</comment>
<proteinExistence type="inferred from homology"/>
<dbReference type="CDD" id="cd04900">
    <property type="entry name" value="ACT_UUR-like_1"/>
    <property type="match status" value="1"/>
</dbReference>
<evidence type="ECO:0000313" key="12">
    <source>
        <dbReference type="EMBL" id="PCJ24567.1"/>
    </source>
</evidence>
<keyword evidence="6 8" id="KW-0511">Multifunctional enzyme</keyword>
<keyword evidence="1 8" id="KW-0808">Transferase</keyword>
<dbReference type="PROSITE" id="PS51671">
    <property type="entry name" value="ACT"/>
    <property type="match status" value="2"/>
</dbReference>
<evidence type="ECO:0000256" key="8">
    <source>
        <dbReference type="HAMAP-Rule" id="MF_00277"/>
    </source>
</evidence>
<dbReference type="GO" id="GO:0008893">
    <property type="term" value="F:guanosine-3',5'-bis(diphosphate) 3'-diphosphatase activity"/>
    <property type="evidence" value="ECO:0007669"/>
    <property type="project" value="UniProtKB-EC"/>
</dbReference>
<keyword evidence="5 8" id="KW-0460">Magnesium</keyword>
<dbReference type="EC" id="3.1.4.-" evidence="8"/>
<name>A0A2A5AZ31_9GAMM</name>
<dbReference type="Proteomes" id="UP000218327">
    <property type="component" value="Unassembled WGS sequence"/>
</dbReference>
<feature type="compositionally biased region" description="Polar residues" evidence="9">
    <location>
        <begin position="1"/>
        <end position="12"/>
    </location>
</feature>
<dbReference type="InterPro" id="IPR013546">
    <property type="entry name" value="PII_UdlTrfase/GS_AdlTrfase"/>
</dbReference>
<dbReference type="Pfam" id="PF01909">
    <property type="entry name" value="NTP_transf_2"/>
    <property type="match status" value="1"/>
</dbReference>
<evidence type="ECO:0000256" key="3">
    <source>
        <dbReference type="ARBA" id="ARBA00022737"/>
    </source>
</evidence>
<feature type="domain" description="HD" evidence="11">
    <location>
        <begin position="478"/>
        <end position="600"/>
    </location>
</feature>
<dbReference type="Pfam" id="PF01966">
    <property type="entry name" value="HD"/>
    <property type="match status" value="1"/>
</dbReference>
<evidence type="ECO:0000256" key="1">
    <source>
        <dbReference type="ARBA" id="ARBA00022679"/>
    </source>
</evidence>
<comment type="caution">
    <text evidence="12">The sequence shown here is derived from an EMBL/GenBank/DDBJ whole genome shotgun (WGS) entry which is preliminary data.</text>
</comment>
<dbReference type="InterPro" id="IPR002912">
    <property type="entry name" value="ACT_dom"/>
</dbReference>
<keyword evidence="4 8" id="KW-0378">Hydrolase</keyword>
<evidence type="ECO:0000259" key="11">
    <source>
        <dbReference type="PROSITE" id="PS51831"/>
    </source>
</evidence>
<dbReference type="InterPro" id="IPR003607">
    <property type="entry name" value="HD/PDEase_dom"/>
</dbReference>
<dbReference type="SUPFAM" id="SSF109604">
    <property type="entry name" value="HD-domain/PDEase-like"/>
    <property type="match status" value="1"/>
</dbReference>
<feature type="domain" description="ACT" evidence="10">
    <location>
        <begin position="722"/>
        <end position="808"/>
    </location>
</feature>
<comment type="catalytic activity">
    <reaction evidence="8">
        <text>[protein-PII]-uridylyl-L-tyrosine + H2O = [protein-PII]-L-tyrosine + UMP + H(+)</text>
        <dbReference type="Rhea" id="RHEA:48600"/>
        <dbReference type="Rhea" id="RHEA-COMP:12147"/>
        <dbReference type="Rhea" id="RHEA-COMP:12148"/>
        <dbReference type="ChEBI" id="CHEBI:15377"/>
        <dbReference type="ChEBI" id="CHEBI:15378"/>
        <dbReference type="ChEBI" id="CHEBI:46858"/>
        <dbReference type="ChEBI" id="CHEBI:57865"/>
        <dbReference type="ChEBI" id="CHEBI:90602"/>
    </reaction>
</comment>
<comment type="activity regulation">
    <text evidence="8">Uridylyltransferase (UTase) activity is inhibited by glutamine, while glutamine activates uridylyl-removing (UR) activity.</text>
</comment>
<sequence length="908" mass="103863">MIVSDKNSTEIPTRSEEPLGHEGSVLDLDELNIQLKQSSNKIAVFKQAIKRASDIFDQRYKANLNITDIVTDRAKVVDQILCLAWSLQDWPDDSNISLVAVGGYGRGELLPHSDIDLLILTRKDNSAKYKDCISSFLTLLWDIGLEIGQSVRSIKQCKTEAIKDITVATALMESRTIIGPSELQKEMYKLTTAKNIWPSKKFLRAKWDEQIARHKKYHDVDYALEPNVKTSPGGLRDIQTIAWVAKRHFGASTFHDLVQLGFLKESEEAMINKGQQFLWKLRYGLHLLEGRREDRLLFDKQRDLAKLFGYEDDDKSLGVEKLMQQYYRAVANLRQLNDVLLQHLDEAILRAGEREKIVPLNNRFQIRNGYIEVVAPHIFERFPFAMLEIFVLMAQDSQIQGIRASTIRLLRDNRRLIDDEFRNDIRNVALFMELLRSPHQLTSHLRRMSRYGILGRYLPEFGLITGQMQHDLFHIYTVDAHTLQVVENMRRFRLPDAEERFPLAAQIIKNLPKVELLYIAGLYHDIAKGRGGDHSTLGMADAESFCQRHLLSSWDEKLVSWLVDKHLLMSMTAQRKDISDPEVINEFATIMGDKLHLDYLYAMTVADICATNPELWNSWRASLMRQLYANTKRALRMGLENPLDRAERIADKKDTALEILLESNVSKEEVENIWAKSDDEYFVRESATNIAWHTEAIATFDDGDALISVKEIGENTTEGATQVFIYTTNSDLLFANTTAAFEKLNLNIQGARIFTSANNFCMDTFTVLESTGVPVGENPERIDEIKSVLCSYLRKGSKMASPIQFRRSRKEKYFSKRIDTSLLNSPGHQYSTLEINCPDQPGILACVGKIFAESGINLKDARITTLGERVEDLFFITDQKGKPLEQEQLIEQLQESIKLELEKRLGSS</sequence>
<dbReference type="Pfam" id="PF08335">
    <property type="entry name" value="GlnD_UR_UTase"/>
    <property type="match status" value="1"/>
</dbReference>
<evidence type="ECO:0000256" key="7">
    <source>
        <dbReference type="ARBA" id="ARBA00047968"/>
    </source>
</evidence>
<dbReference type="Gene3D" id="1.10.3090.10">
    <property type="entry name" value="cca-adding enzyme, domain 2"/>
    <property type="match status" value="1"/>
</dbReference>
<dbReference type="Gene3D" id="1.20.120.330">
    <property type="entry name" value="Nucleotidyltransferases domain 2"/>
    <property type="match status" value="1"/>
</dbReference>
<dbReference type="SUPFAM" id="SSF81301">
    <property type="entry name" value="Nucleotidyltransferase"/>
    <property type="match status" value="1"/>
</dbReference>
<dbReference type="EMBL" id="NVVJ01000025">
    <property type="protein sequence ID" value="PCJ24567.1"/>
    <property type="molecule type" value="Genomic_DNA"/>
</dbReference>
<feature type="region of interest" description="Disordered" evidence="9">
    <location>
        <begin position="1"/>
        <end position="21"/>
    </location>
</feature>
<evidence type="ECO:0000259" key="10">
    <source>
        <dbReference type="PROSITE" id="PS51671"/>
    </source>
</evidence>
<keyword evidence="3" id="KW-0677">Repeat</keyword>
<reference evidence="13" key="1">
    <citation type="submission" date="2017-08" db="EMBL/GenBank/DDBJ databases">
        <title>A dynamic microbial community with high functional redundancy inhabits the cold, oxic subseafloor aquifer.</title>
        <authorList>
            <person name="Tully B.J."/>
            <person name="Wheat C.G."/>
            <person name="Glazer B.T."/>
            <person name="Huber J.A."/>
        </authorList>
    </citation>
    <scope>NUCLEOTIDE SEQUENCE [LARGE SCALE GENOMIC DNA]</scope>
</reference>
<evidence type="ECO:0000256" key="2">
    <source>
        <dbReference type="ARBA" id="ARBA00022695"/>
    </source>
</evidence>
<dbReference type="InterPro" id="IPR002934">
    <property type="entry name" value="Polymerase_NTP_transf_dom"/>
</dbReference>
<gene>
    <name evidence="8" type="primary">glnD</name>
    <name evidence="12" type="ORF">COA96_09235</name>
</gene>
<dbReference type="AlphaFoldDB" id="A0A2A5AZ31"/>
<dbReference type="SUPFAM" id="SSF81593">
    <property type="entry name" value="Nucleotidyltransferase substrate binding subunit/domain"/>
    <property type="match status" value="1"/>
</dbReference>
<organism evidence="12 13">
    <name type="scientific">SAR86 cluster bacterium</name>
    <dbReference type="NCBI Taxonomy" id="2030880"/>
    <lineage>
        <taxon>Bacteria</taxon>
        <taxon>Pseudomonadati</taxon>
        <taxon>Pseudomonadota</taxon>
        <taxon>Gammaproteobacteria</taxon>
        <taxon>SAR86 cluster</taxon>
    </lineage>
</organism>
<dbReference type="PROSITE" id="PS51831">
    <property type="entry name" value="HD"/>
    <property type="match status" value="1"/>
</dbReference>
<accession>A0A2A5AZ31</accession>
<dbReference type="PANTHER" id="PTHR47320:SF1">
    <property type="entry name" value="BIFUNCTIONAL URIDYLYLTRANSFERASE_URIDYLYL-REMOVING ENZYME"/>
    <property type="match status" value="1"/>
</dbReference>
<dbReference type="Gene3D" id="3.30.70.260">
    <property type="match status" value="1"/>
</dbReference>
<dbReference type="Pfam" id="PF01842">
    <property type="entry name" value="ACT"/>
    <property type="match status" value="1"/>
</dbReference>